<keyword evidence="2 4" id="KW-0863">Zinc-finger</keyword>
<evidence type="ECO:0000256" key="2">
    <source>
        <dbReference type="ARBA" id="ARBA00022771"/>
    </source>
</evidence>
<protein>
    <recommendedName>
        <fullName evidence="5">MYND-type domain-containing protein</fullName>
    </recommendedName>
</protein>
<sequence length="370" mass="41420">MLRSTAMVEDDLTTENPNPPHPLFSIYGRLLKGIASPTMYRSVLSTLERALDRIETQLLDRLVVSSPFSDSWFSFVNVIEDRIAIKVQWDSQFINICSYFDCPESDSLSDPELRWSVCSGCRISHYCGQRCQMADWKRHRIKSPDIFLQKWGTPLLTPVRRYLLAGSFSETFALSSGSKPLSSTTDEEVLSTRLDYRSVPVESKVITVEDARREYELHCQWFGGDQEKVPTLLKEVRGRKGAKLPLAMALYPYGLLTGARIGFNILAPYLTVALIPQVFLAFVSNSTHHLNQRPSSHHNSHIRHTTSPSMDTFTALDIIVPLTSSAEHAENGYSGPGYISDSTTTSSILVDMEHPDDTASSSPFGYCVIA</sequence>
<dbReference type="SUPFAM" id="SSF144232">
    <property type="entry name" value="HIT/MYND zinc finger-like"/>
    <property type="match status" value="1"/>
</dbReference>
<evidence type="ECO:0000256" key="4">
    <source>
        <dbReference type="PROSITE-ProRule" id="PRU00134"/>
    </source>
</evidence>
<dbReference type="EMBL" id="JANVFT010000128">
    <property type="protein sequence ID" value="KAJ4465323.1"/>
    <property type="molecule type" value="Genomic_DNA"/>
</dbReference>
<gene>
    <name evidence="6" type="ORF">C8R41DRAFT_985245</name>
</gene>
<keyword evidence="7" id="KW-1185">Reference proteome</keyword>
<dbReference type="Pfam" id="PF01753">
    <property type="entry name" value="zf-MYND"/>
    <property type="match status" value="1"/>
</dbReference>
<comment type="caution">
    <text evidence="6">The sequence shown here is derived from an EMBL/GenBank/DDBJ whole genome shotgun (WGS) entry which is preliminary data.</text>
</comment>
<evidence type="ECO:0000256" key="1">
    <source>
        <dbReference type="ARBA" id="ARBA00022723"/>
    </source>
</evidence>
<evidence type="ECO:0000313" key="7">
    <source>
        <dbReference type="Proteomes" id="UP001150217"/>
    </source>
</evidence>
<keyword evidence="3" id="KW-0862">Zinc</keyword>
<accession>A0ABQ8UXV3</accession>
<evidence type="ECO:0000259" key="5">
    <source>
        <dbReference type="PROSITE" id="PS50865"/>
    </source>
</evidence>
<evidence type="ECO:0000313" key="6">
    <source>
        <dbReference type="EMBL" id="KAJ4465323.1"/>
    </source>
</evidence>
<feature type="domain" description="MYND-type" evidence="5">
    <location>
        <begin position="102"/>
        <end position="143"/>
    </location>
</feature>
<organism evidence="6 7">
    <name type="scientific">Lentinula lateritia</name>
    <dbReference type="NCBI Taxonomy" id="40482"/>
    <lineage>
        <taxon>Eukaryota</taxon>
        <taxon>Fungi</taxon>
        <taxon>Dikarya</taxon>
        <taxon>Basidiomycota</taxon>
        <taxon>Agaricomycotina</taxon>
        <taxon>Agaricomycetes</taxon>
        <taxon>Agaricomycetidae</taxon>
        <taxon>Agaricales</taxon>
        <taxon>Marasmiineae</taxon>
        <taxon>Omphalotaceae</taxon>
        <taxon>Lentinula</taxon>
    </lineage>
</organism>
<evidence type="ECO:0000256" key="3">
    <source>
        <dbReference type="ARBA" id="ARBA00022833"/>
    </source>
</evidence>
<dbReference type="Proteomes" id="UP001150217">
    <property type="component" value="Unassembled WGS sequence"/>
</dbReference>
<proteinExistence type="predicted"/>
<name>A0ABQ8UXV3_9AGAR</name>
<keyword evidence="1" id="KW-0479">Metal-binding</keyword>
<dbReference type="Gene3D" id="6.10.140.2220">
    <property type="match status" value="1"/>
</dbReference>
<reference evidence="6" key="1">
    <citation type="submission" date="2022-08" db="EMBL/GenBank/DDBJ databases">
        <title>A Global Phylogenomic Analysis of the Shiitake Genus Lentinula.</title>
        <authorList>
            <consortium name="DOE Joint Genome Institute"/>
            <person name="Sierra-Patev S."/>
            <person name="Min B."/>
            <person name="Naranjo-Ortiz M."/>
            <person name="Looney B."/>
            <person name="Konkel Z."/>
            <person name="Slot J.C."/>
            <person name="Sakamoto Y."/>
            <person name="Steenwyk J.L."/>
            <person name="Rokas A."/>
            <person name="Carro J."/>
            <person name="Camarero S."/>
            <person name="Ferreira P."/>
            <person name="Molpeceres G."/>
            <person name="Ruiz-Duenas F.J."/>
            <person name="Serrano A."/>
            <person name="Henrissat B."/>
            <person name="Drula E."/>
            <person name="Hughes K.W."/>
            <person name="Mata J.L."/>
            <person name="Ishikawa N.K."/>
            <person name="Vargas-Isla R."/>
            <person name="Ushijima S."/>
            <person name="Smith C.A."/>
            <person name="Ahrendt S."/>
            <person name="Andreopoulos W."/>
            <person name="He G."/>
            <person name="Labutti K."/>
            <person name="Lipzen A."/>
            <person name="Ng V."/>
            <person name="Riley R."/>
            <person name="Sandor L."/>
            <person name="Barry K."/>
            <person name="Martinez A.T."/>
            <person name="Xiao Y."/>
            <person name="Gibbons J.G."/>
            <person name="Terashima K."/>
            <person name="Grigoriev I.V."/>
            <person name="Hibbett D.S."/>
        </authorList>
    </citation>
    <scope>NUCLEOTIDE SEQUENCE</scope>
    <source>
        <strain evidence="6">RHP3577 ss4</strain>
    </source>
</reference>
<dbReference type="InterPro" id="IPR002893">
    <property type="entry name" value="Znf_MYND"/>
</dbReference>
<dbReference type="PROSITE" id="PS50865">
    <property type="entry name" value="ZF_MYND_2"/>
    <property type="match status" value="1"/>
</dbReference>